<dbReference type="GO" id="GO:0016787">
    <property type="term" value="F:hydrolase activity"/>
    <property type="evidence" value="ECO:0007669"/>
    <property type="project" value="UniProtKB-KW"/>
</dbReference>
<keyword evidence="4" id="KW-0378">Hydrolase</keyword>
<evidence type="ECO:0000259" key="2">
    <source>
        <dbReference type="Pfam" id="PF13229"/>
    </source>
</evidence>
<dbReference type="Gene3D" id="2.160.20.10">
    <property type="entry name" value="Single-stranded right-handed beta-helix, Pectin lyase-like"/>
    <property type="match status" value="1"/>
</dbReference>
<dbReference type="Pfam" id="PF24146">
    <property type="entry name" value="K1-lyase_C"/>
    <property type="match status" value="1"/>
</dbReference>
<proteinExistence type="predicted"/>
<evidence type="ECO:0000259" key="1">
    <source>
        <dbReference type="Pfam" id="PF12708"/>
    </source>
</evidence>
<evidence type="ECO:0000259" key="3">
    <source>
        <dbReference type="Pfam" id="PF24146"/>
    </source>
</evidence>
<name>A0AAU2A0S8_9ACTN</name>
<dbReference type="SUPFAM" id="SSF51126">
    <property type="entry name" value="Pectin lyase-like"/>
    <property type="match status" value="1"/>
</dbReference>
<dbReference type="PROSITE" id="PS51318">
    <property type="entry name" value="TAT"/>
    <property type="match status" value="1"/>
</dbReference>
<dbReference type="InterPro" id="IPR011050">
    <property type="entry name" value="Pectin_lyase_fold/virulence"/>
</dbReference>
<sequence length="675" mass="68786">MTTHDSVTSRRRMLAATAGIGTAALATTVAGAGEAAAAETPAGWLNVRDAAYGALGDDAADDQPAIQKAIDVAGQGGTVYFPPGRYRIASPLRLTLGVTLRGDWNPHFPDRTNMTGSYIRPAVGYFVGDALITVDPAPVQDTYYDSAHGGGPRLYGLALKGCDGLRNRIVNTENGPITAVRINPGVKDVGMDKVTIWRFSGDGVNAQNGAAFQFDQVHCTGAGGHGFTWGDSAGTGGGLVDADLFQCYSQGNGGHGFDILNPNAVTMVDCRAEWNTQYGYHVTGINYSMVMVGCNTDRNGKDGFHLATSAGGRFLQLLGCLAKRDGKSATDAAGFSVTGEAAEGVVLTGCSTSIGRNDDNTGDFSPAYGITTSALNSASCVSVVGGEYVGTTAPFNDAGAVVVRHSGVTAGTRTDAGIVWDKSDAHMVSGAAGTTRDVQFWSRGKNRRWALRTTDTAESGSGDGSDFALVRYADDGTALDTPVTVSRGSGRITLGQAGTSPGVVVNASASPGVNLVQTRAAGQGYAVTGADTASRAFQSQVTGDSVNRFAVDISGTQTFGPGGSTGRDTSWGRLGAAQVGSSDSDLVAGLAGKGLRVKEGTNAKMGTLTLNGATAVSVATTAVTATSRIFLTVQAPGGTPAGIAYVSARTAGTSFSVKGVAGDTSTVAWLIVEPA</sequence>
<feature type="domain" description="Right handed beta helix" evidence="2">
    <location>
        <begin position="203"/>
        <end position="351"/>
    </location>
</feature>
<organism evidence="4">
    <name type="scientific">Streptomyces sp. NBC_00093</name>
    <dbReference type="NCBI Taxonomy" id="2975649"/>
    <lineage>
        <taxon>Bacteria</taxon>
        <taxon>Bacillati</taxon>
        <taxon>Actinomycetota</taxon>
        <taxon>Actinomycetes</taxon>
        <taxon>Kitasatosporales</taxon>
        <taxon>Streptomycetaceae</taxon>
        <taxon>Streptomyces</taxon>
    </lineage>
</organism>
<feature type="domain" description="K1 capsule-specific polysaccharide lyase C-terminal" evidence="3">
    <location>
        <begin position="602"/>
        <end position="672"/>
    </location>
</feature>
<dbReference type="EMBL" id="CP108222">
    <property type="protein sequence ID" value="WTT17150.1"/>
    <property type="molecule type" value="Genomic_DNA"/>
</dbReference>
<dbReference type="InterPro" id="IPR024535">
    <property type="entry name" value="RHGA/B-epi-like_pectate_lyase"/>
</dbReference>
<dbReference type="InterPro" id="IPR056204">
    <property type="entry name" value="K1-lyase_C"/>
</dbReference>
<gene>
    <name evidence="4" type="ORF">OHA22_17245</name>
</gene>
<feature type="domain" description="Rhamnogalacturonase A/B/Epimerase-like pectate lyase" evidence="1">
    <location>
        <begin position="44"/>
        <end position="119"/>
    </location>
</feature>
<dbReference type="InterPro" id="IPR006311">
    <property type="entry name" value="TAT_signal"/>
</dbReference>
<reference evidence="4" key="1">
    <citation type="submission" date="2022-10" db="EMBL/GenBank/DDBJ databases">
        <title>The complete genomes of actinobacterial strains from the NBC collection.</title>
        <authorList>
            <person name="Joergensen T.S."/>
            <person name="Alvarez Arevalo M."/>
            <person name="Sterndorff E.B."/>
            <person name="Faurdal D."/>
            <person name="Vuksanovic O."/>
            <person name="Mourched A.-S."/>
            <person name="Charusanti P."/>
            <person name="Shaw S."/>
            <person name="Blin K."/>
            <person name="Weber T."/>
        </authorList>
    </citation>
    <scope>NUCLEOTIDE SEQUENCE</scope>
    <source>
        <strain evidence="4">NBC_00093</strain>
    </source>
</reference>
<dbReference type="Pfam" id="PF13229">
    <property type="entry name" value="Beta_helix"/>
    <property type="match status" value="1"/>
</dbReference>
<dbReference type="InterPro" id="IPR012334">
    <property type="entry name" value="Pectin_lyas_fold"/>
</dbReference>
<protein>
    <submittedName>
        <fullName evidence="4">Glycoside hydrolase family 55 protein</fullName>
    </submittedName>
</protein>
<dbReference type="Pfam" id="PF12708">
    <property type="entry name" value="Pect-lyase_RHGA_epim"/>
    <property type="match status" value="1"/>
</dbReference>
<accession>A0AAU2A0S8</accession>
<evidence type="ECO:0000313" key="4">
    <source>
        <dbReference type="EMBL" id="WTT17150.1"/>
    </source>
</evidence>
<dbReference type="AlphaFoldDB" id="A0AAU2A0S8"/>
<dbReference type="InterPro" id="IPR039448">
    <property type="entry name" value="Beta_helix"/>
</dbReference>